<dbReference type="SUPFAM" id="SSF55073">
    <property type="entry name" value="Nucleotide cyclase"/>
    <property type="match status" value="1"/>
</dbReference>
<dbReference type="NCBIfam" id="TIGR00254">
    <property type="entry name" value="GGDEF"/>
    <property type="match status" value="1"/>
</dbReference>
<feature type="domain" description="GGDEF" evidence="12">
    <location>
        <begin position="497"/>
        <end position="630"/>
    </location>
</feature>
<dbReference type="InterPro" id="IPR000160">
    <property type="entry name" value="GGDEF_dom"/>
</dbReference>
<evidence type="ECO:0000256" key="3">
    <source>
        <dbReference type="ARBA" id="ARBA00022519"/>
    </source>
</evidence>
<proteinExistence type="predicted"/>
<dbReference type="PROSITE" id="PS50112">
    <property type="entry name" value="PAS"/>
    <property type="match status" value="2"/>
</dbReference>
<sequence>MCKHSVALVSVAAASSPITFLMMSERPIPPLDAESDCYRKALAFNNLTLSYIARGAPLDQLLDRIASGFSCHYPQRALAIFLFDPETQRMRVGAAPRMTPQFLAEVCALPVPDPDTPQFWHSFTALGERHQLCLLEILPLRSFAGAVAGILAVCAQTRALADPAHLEPDYREAVGAAVSMAMLAIERALVPVHTRVEREAPGVADERMALAIEGSGTGIWDRNAVTGEMYYSRGWKAILGYEDWELSSHLEDAYQRIHPEDLPYVQETIRQHFASQSDTYQVEHRIRCRDGSYKWISSRGKVVARDATGNALRMIGTTTDITEVKQLTEKLAKSSRMLDYLTSEIPGMVFQYRMPPGSQGFFTYVSEGARETYGLTPQQLLENPSLIDSMIHPEDLPMFEAARQAVLDGGLHWMLEFRVIPPGQGVRWLRGQARPRRLEDGTTLWHGFVSDISQSKAFELELQELALTDHLTQLPNRRSFMQRLQEEYSRVQRGMIEGAAVLMCDLDHFKRINDSLGHAVGDQVLSHFAALLKGQLRKSDAVGRLGGEEFAVILSRANLQSAAEFALRLQTSFASHPLLHEGGEVEVTISIGIALMQADSSGPEQVLRASDDALYRAKEKGRNRFEFAPFTGP</sequence>
<keyword evidence="2" id="KW-1003">Cell membrane</keyword>
<dbReference type="InterPro" id="IPR000700">
    <property type="entry name" value="PAS-assoc_C"/>
</dbReference>
<evidence type="ECO:0000256" key="9">
    <source>
        <dbReference type="ARBA" id="ARBA00023136"/>
    </source>
</evidence>
<dbReference type="InterPro" id="IPR035965">
    <property type="entry name" value="PAS-like_dom_sf"/>
</dbReference>
<dbReference type="EMBL" id="CP008956">
    <property type="protein sequence ID" value="QJQ01868.1"/>
    <property type="molecule type" value="Genomic_DNA"/>
</dbReference>
<keyword evidence="4" id="KW-0808">Transferase</keyword>
<feature type="domain" description="PAC" evidence="11">
    <location>
        <begin position="280"/>
        <end position="333"/>
    </location>
</feature>
<dbReference type="GO" id="GO:0005886">
    <property type="term" value="C:plasma membrane"/>
    <property type="evidence" value="ECO:0007669"/>
    <property type="project" value="UniProtKB-SubCell"/>
</dbReference>
<keyword evidence="6" id="KW-0677">Repeat</keyword>
<evidence type="ECO:0000256" key="1">
    <source>
        <dbReference type="ARBA" id="ARBA00004429"/>
    </source>
</evidence>
<dbReference type="AlphaFoldDB" id="A0A6M3ZTF8"/>
<dbReference type="InterPro" id="IPR029787">
    <property type="entry name" value="Nucleotide_cyclase"/>
</dbReference>
<dbReference type="PANTHER" id="PTHR46663">
    <property type="entry name" value="DIGUANYLATE CYCLASE DGCT-RELATED"/>
    <property type="match status" value="1"/>
</dbReference>
<dbReference type="GO" id="GO:0000166">
    <property type="term" value="F:nucleotide binding"/>
    <property type="evidence" value="ECO:0007669"/>
    <property type="project" value="UniProtKB-KW"/>
</dbReference>
<feature type="domain" description="PAC" evidence="11">
    <location>
        <begin position="413"/>
        <end position="464"/>
    </location>
</feature>
<evidence type="ECO:0000313" key="14">
    <source>
        <dbReference type="Proteomes" id="UP000501648"/>
    </source>
</evidence>
<dbReference type="SUPFAM" id="SSF55785">
    <property type="entry name" value="PYP-like sensor domain (PAS domain)"/>
    <property type="match status" value="2"/>
</dbReference>
<dbReference type="SMART" id="SM00086">
    <property type="entry name" value="PAC"/>
    <property type="match status" value="2"/>
</dbReference>
<comment type="subcellular location">
    <subcellularLocation>
        <location evidence="1">Cell inner membrane</location>
        <topology evidence="1">Multi-pass membrane protein</topology>
    </subcellularLocation>
</comment>
<dbReference type="SMART" id="SM00267">
    <property type="entry name" value="GGDEF"/>
    <property type="match status" value="1"/>
</dbReference>
<dbReference type="Pfam" id="PF00990">
    <property type="entry name" value="GGDEF"/>
    <property type="match status" value="1"/>
</dbReference>
<reference evidence="13 14" key="1">
    <citation type="journal article" date="2012" name="J. Bacteriol.">
        <title>Genome sequence of the pathogenic Herbaspirillum seropedicae strain Os34, isolated from rice roots.</title>
        <authorList>
            <person name="Ye W."/>
            <person name="Ye S."/>
            <person name="Liu J."/>
            <person name="Chang S."/>
            <person name="Chen M."/>
            <person name="Zhu B."/>
            <person name="Guo L."/>
            <person name="An Q."/>
        </authorList>
    </citation>
    <scope>NUCLEOTIDE SEQUENCE [LARGE SCALE GENOMIC DNA]</scope>
    <source>
        <strain evidence="13 14">Os34</strain>
    </source>
</reference>
<keyword evidence="8" id="KW-1133">Transmembrane helix</keyword>
<dbReference type="InterPro" id="IPR043128">
    <property type="entry name" value="Rev_trsase/Diguanyl_cyclase"/>
</dbReference>
<dbReference type="CDD" id="cd01949">
    <property type="entry name" value="GGDEF"/>
    <property type="match status" value="1"/>
</dbReference>
<feature type="domain" description="PAS" evidence="10">
    <location>
        <begin position="359"/>
        <end position="410"/>
    </location>
</feature>
<dbReference type="SMART" id="SM00091">
    <property type="entry name" value="PAS"/>
    <property type="match status" value="2"/>
</dbReference>
<dbReference type="PANTHER" id="PTHR46663:SF2">
    <property type="entry name" value="GGDEF DOMAIN-CONTAINING PROTEIN"/>
    <property type="match status" value="1"/>
</dbReference>
<dbReference type="Gene3D" id="3.30.70.270">
    <property type="match status" value="1"/>
</dbReference>
<keyword evidence="9" id="KW-0472">Membrane</keyword>
<evidence type="ECO:0000256" key="5">
    <source>
        <dbReference type="ARBA" id="ARBA00022692"/>
    </source>
</evidence>
<evidence type="ECO:0000259" key="10">
    <source>
        <dbReference type="PROSITE" id="PS50112"/>
    </source>
</evidence>
<evidence type="ECO:0000313" key="13">
    <source>
        <dbReference type="EMBL" id="QJQ01868.1"/>
    </source>
</evidence>
<dbReference type="CDD" id="cd00130">
    <property type="entry name" value="PAS"/>
    <property type="match status" value="2"/>
</dbReference>
<organism evidence="13 14">
    <name type="scientific">Herbaspirillum rubrisubalbicans Os34</name>
    <dbReference type="NCBI Taxonomy" id="1235827"/>
    <lineage>
        <taxon>Bacteria</taxon>
        <taxon>Pseudomonadati</taxon>
        <taxon>Pseudomonadota</taxon>
        <taxon>Betaproteobacteria</taxon>
        <taxon>Burkholderiales</taxon>
        <taxon>Oxalobacteraceae</taxon>
        <taxon>Herbaspirillum</taxon>
    </lineage>
</organism>
<dbReference type="GO" id="GO:0016740">
    <property type="term" value="F:transferase activity"/>
    <property type="evidence" value="ECO:0007669"/>
    <property type="project" value="UniProtKB-KW"/>
</dbReference>
<dbReference type="PROSITE" id="PS50113">
    <property type="entry name" value="PAC"/>
    <property type="match status" value="2"/>
</dbReference>
<dbReference type="FunFam" id="3.30.70.270:FF:000001">
    <property type="entry name" value="Diguanylate cyclase domain protein"/>
    <property type="match status" value="1"/>
</dbReference>
<dbReference type="InterPro" id="IPR001610">
    <property type="entry name" value="PAC"/>
</dbReference>
<dbReference type="Gene3D" id="3.30.450.20">
    <property type="entry name" value="PAS domain"/>
    <property type="match status" value="2"/>
</dbReference>
<evidence type="ECO:0000256" key="7">
    <source>
        <dbReference type="ARBA" id="ARBA00022741"/>
    </source>
</evidence>
<evidence type="ECO:0000259" key="12">
    <source>
        <dbReference type="PROSITE" id="PS50887"/>
    </source>
</evidence>
<dbReference type="PROSITE" id="PS50887">
    <property type="entry name" value="GGDEF"/>
    <property type="match status" value="1"/>
</dbReference>
<evidence type="ECO:0000259" key="11">
    <source>
        <dbReference type="PROSITE" id="PS50113"/>
    </source>
</evidence>
<feature type="domain" description="PAS" evidence="10">
    <location>
        <begin position="204"/>
        <end position="276"/>
    </location>
</feature>
<evidence type="ECO:0000256" key="4">
    <source>
        <dbReference type="ARBA" id="ARBA00022679"/>
    </source>
</evidence>
<name>A0A6M3ZTF8_9BURK</name>
<dbReference type="Proteomes" id="UP000501648">
    <property type="component" value="Chromosome"/>
</dbReference>
<dbReference type="InterPro" id="IPR013655">
    <property type="entry name" value="PAS_fold_3"/>
</dbReference>
<dbReference type="NCBIfam" id="TIGR00229">
    <property type="entry name" value="sensory_box"/>
    <property type="match status" value="2"/>
</dbReference>
<dbReference type="InterPro" id="IPR052163">
    <property type="entry name" value="DGC-Regulatory_Protein"/>
</dbReference>
<accession>A0A6M3ZTF8</accession>
<keyword evidence="7" id="KW-0547">Nucleotide-binding</keyword>
<evidence type="ECO:0000256" key="6">
    <source>
        <dbReference type="ARBA" id="ARBA00022737"/>
    </source>
</evidence>
<gene>
    <name evidence="13" type="ORF">C798_16985</name>
</gene>
<evidence type="ECO:0000256" key="8">
    <source>
        <dbReference type="ARBA" id="ARBA00022989"/>
    </source>
</evidence>
<dbReference type="InterPro" id="IPR000014">
    <property type="entry name" value="PAS"/>
</dbReference>
<dbReference type="Pfam" id="PF08447">
    <property type="entry name" value="PAS_3"/>
    <property type="match status" value="2"/>
</dbReference>
<protein>
    <submittedName>
        <fullName evidence="13">Sensor domain-containing diguanylate cyclase</fullName>
    </submittedName>
</protein>
<evidence type="ECO:0000256" key="2">
    <source>
        <dbReference type="ARBA" id="ARBA00022475"/>
    </source>
</evidence>
<keyword evidence="3" id="KW-0997">Cell inner membrane</keyword>
<dbReference type="FunFam" id="2.10.70.100:FF:000001">
    <property type="entry name" value="Sensory transduction histidine kinase"/>
    <property type="match status" value="1"/>
</dbReference>
<keyword evidence="5" id="KW-0812">Transmembrane</keyword>